<keyword evidence="8" id="KW-0133">Cell shape</keyword>
<keyword evidence="18" id="KW-1185">Reference proteome</keyword>
<reference evidence="17" key="1">
    <citation type="submission" date="2021-01" db="EMBL/GenBank/DDBJ databases">
        <title>Whole genome shotgun sequence of Actinocatenispora rupis NBRC 107355.</title>
        <authorList>
            <person name="Komaki H."/>
            <person name="Tamura T."/>
        </authorList>
    </citation>
    <scope>NUCLEOTIDE SEQUENCE</scope>
    <source>
        <strain evidence="17">NBRC 107355</strain>
    </source>
</reference>
<comment type="catalytic activity">
    <reaction evidence="12">
        <text>Preferential cleavage: (Ac)2-L-Lys-D-Ala-|-D-Ala. Also transpeptidation of peptidyl-alanyl moieties that are N-acyl substituents of D-alanine.</text>
        <dbReference type="EC" id="3.4.16.4"/>
    </reaction>
</comment>
<evidence type="ECO:0000256" key="6">
    <source>
        <dbReference type="ARBA" id="ARBA00022679"/>
    </source>
</evidence>
<dbReference type="FunFam" id="1.10.3810.10:FF:000001">
    <property type="entry name" value="Penicillin-binding protein 1A"/>
    <property type="match status" value="1"/>
</dbReference>
<dbReference type="PANTHER" id="PTHR32282:SF33">
    <property type="entry name" value="PEPTIDOGLYCAN GLYCOSYLTRANSFERASE"/>
    <property type="match status" value="1"/>
</dbReference>
<dbReference type="GO" id="GO:0071555">
    <property type="term" value="P:cell wall organization"/>
    <property type="evidence" value="ECO:0007669"/>
    <property type="project" value="UniProtKB-KW"/>
</dbReference>
<organism evidence="17 18">
    <name type="scientific">Actinocatenispora rupis</name>
    <dbReference type="NCBI Taxonomy" id="519421"/>
    <lineage>
        <taxon>Bacteria</taxon>
        <taxon>Bacillati</taxon>
        <taxon>Actinomycetota</taxon>
        <taxon>Actinomycetes</taxon>
        <taxon>Micromonosporales</taxon>
        <taxon>Micromonosporaceae</taxon>
        <taxon>Actinocatenispora</taxon>
    </lineage>
</organism>
<keyword evidence="6" id="KW-0808">Transferase</keyword>
<evidence type="ECO:0000256" key="3">
    <source>
        <dbReference type="ARBA" id="ARBA00022645"/>
    </source>
</evidence>
<dbReference type="Proteomes" id="UP000612808">
    <property type="component" value="Unassembled WGS sequence"/>
</dbReference>
<name>A0A8J3N7Y2_9ACTN</name>
<comment type="catalytic activity">
    <reaction evidence="13">
        <text>[GlcNAc-(1-&gt;4)-Mur2Ac(oyl-L-Ala-gamma-D-Glu-L-Lys-D-Ala-D-Ala)](n)-di-trans,octa-cis-undecaprenyl diphosphate + beta-D-GlcNAc-(1-&gt;4)-Mur2Ac(oyl-L-Ala-gamma-D-Glu-L-Lys-D-Ala-D-Ala)-di-trans,octa-cis-undecaprenyl diphosphate = [GlcNAc-(1-&gt;4)-Mur2Ac(oyl-L-Ala-gamma-D-Glu-L-Lys-D-Ala-D-Ala)](n+1)-di-trans,octa-cis-undecaprenyl diphosphate + di-trans,octa-cis-undecaprenyl diphosphate + H(+)</text>
        <dbReference type="Rhea" id="RHEA:23708"/>
        <dbReference type="Rhea" id="RHEA-COMP:9602"/>
        <dbReference type="Rhea" id="RHEA-COMP:9603"/>
        <dbReference type="ChEBI" id="CHEBI:15378"/>
        <dbReference type="ChEBI" id="CHEBI:58405"/>
        <dbReference type="ChEBI" id="CHEBI:60033"/>
        <dbReference type="ChEBI" id="CHEBI:78435"/>
        <dbReference type="EC" id="2.4.99.28"/>
    </reaction>
</comment>
<evidence type="ECO:0000256" key="5">
    <source>
        <dbReference type="ARBA" id="ARBA00022676"/>
    </source>
</evidence>
<dbReference type="Gene3D" id="3.40.710.10">
    <property type="entry name" value="DD-peptidase/beta-lactamase superfamily"/>
    <property type="match status" value="1"/>
</dbReference>
<dbReference type="SUPFAM" id="SSF53955">
    <property type="entry name" value="Lysozyme-like"/>
    <property type="match status" value="1"/>
</dbReference>
<evidence type="ECO:0000259" key="16">
    <source>
        <dbReference type="Pfam" id="PF00912"/>
    </source>
</evidence>
<dbReference type="InterPro" id="IPR023346">
    <property type="entry name" value="Lysozyme-like_dom_sf"/>
</dbReference>
<dbReference type="SUPFAM" id="SSF56601">
    <property type="entry name" value="beta-lactamase/transpeptidase-like"/>
    <property type="match status" value="1"/>
</dbReference>
<evidence type="ECO:0000256" key="1">
    <source>
        <dbReference type="ARBA" id="ARBA00007090"/>
    </source>
</evidence>
<feature type="domain" description="Penicillin-binding protein transpeptidase" evidence="15">
    <location>
        <begin position="365"/>
        <end position="644"/>
    </location>
</feature>
<evidence type="ECO:0000256" key="8">
    <source>
        <dbReference type="ARBA" id="ARBA00022960"/>
    </source>
</evidence>
<dbReference type="PANTHER" id="PTHR32282">
    <property type="entry name" value="BINDING PROTEIN TRANSPEPTIDASE, PUTATIVE-RELATED"/>
    <property type="match status" value="1"/>
</dbReference>
<feature type="chain" id="PRO_5039524127" evidence="14">
    <location>
        <begin position="26"/>
        <end position="699"/>
    </location>
</feature>
<keyword evidence="9" id="KW-0573">Peptidoglycan synthesis</keyword>
<dbReference type="GO" id="GO:0008658">
    <property type="term" value="F:penicillin binding"/>
    <property type="evidence" value="ECO:0007669"/>
    <property type="project" value="InterPro"/>
</dbReference>
<dbReference type="Gene3D" id="1.10.3810.10">
    <property type="entry name" value="Biosynthetic peptidoglycan transglycosylase-like"/>
    <property type="match status" value="1"/>
</dbReference>
<dbReference type="InterPro" id="IPR001264">
    <property type="entry name" value="Glyco_trans_51"/>
</dbReference>
<keyword evidence="4" id="KW-0645">Protease</keyword>
<dbReference type="GO" id="GO:0008955">
    <property type="term" value="F:peptidoglycan glycosyltransferase activity"/>
    <property type="evidence" value="ECO:0007669"/>
    <property type="project" value="UniProtKB-EC"/>
</dbReference>
<evidence type="ECO:0000256" key="11">
    <source>
        <dbReference type="ARBA" id="ARBA00023316"/>
    </source>
</evidence>
<dbReference type="GO" id="GO:0009002">
    <property type="term" value="F:serine-type D-Ala-D-Ala carboxypeptidase activity"/>
    <property type="evidence" value="ECO:0007669"/>
    <property type="project" value="UniProtKB-EC"/>
</dbReference>
<evidence type="ECO:0000256" key="7">
    <source>
        <dbReference type="ARBA" id="ARBA00022801"/>
    </source>
</evidence>
<dbReference type="AlphaFoldDB" id="A0A8J3N7Y2"/>
<evidence type="ECO:0000313" key="17">
    <source>
        <dbReference type="EMBL" id="GID09546.1"/>
    </source>
</evidence>
<dbReference type="EMBL" id="BOMB01000001">
    <property type="protein sequence ID" value="GID09546.1"/>
    <property type="molecule type" value="Genomic_DNA"/>
</dbReference>
<evidence type="ECO:0000256" key="4">
    <source>
        <dbReference type="ARBA" id="ARBA00022670"/>
    </source>
</evidence>
<keyword evidence="3" id="KW-0121">Carboxypeptidase</keyword>
<dbReference type="Pfam" id="PF00912">
    <property type="entry name" value="Transgly"/>
    <property type="match status" value="1"/>
</dbReference>
<dbReference type="GO" id="GO:0006508">
    <property type="term" value="P:proteolysis"/>
    <property type="evidence" value="ECO:0007669"/>
    <property type="project" value="UniProtKB-KW"/>
</dbReference>
<accession>A0A8J3N7Y2</accession>
<keyword evidence="7" id="KW-0378">Hydrolase</keyword>
<evidence type="ECO:0000256" key="14">
    <source>
        <dbReference type="SAM" id="SignalP"/>
    </source>
</evidence>
<dbReference type="InterPro" id="IPR001460">
    <property type="entry name" value="PCN-bd_Tpept"/>
</dbReference>
<evidence type="ECO:0000259" key="15">
    <source>
        <dbReference type="Pfam" id="PF00905"/>
    </source>
</evidence>
<proteinExistence type="inferred from homology"/>
<keyword evidence="11" id="KW-0961">Cell wall biogenesis/degradation</keyword>
<comment type="similarity">
    <text evidence="2">In the N-terminal section; belongs to the glycosyltransferase 51 family.</text>
</comment>
<evidence type="ECO:0000256" key="9">
    <source>
        <dbReference type="ARBA" id="ARBA00022984"/>
    </source>
</evidence>
<keyword evidence="10" id="KW-0511">Multifunctional enzyme</keyword>
<evidence type="ECO:0000313" key="18">
    <source>
        <dbReference type="Proteomes" id="UP000612808"/>
    </source>
</evidence>
<comment type="similarity">
    <text evidence="1">In the C-terminal section; belongs to the transpeptidase family.</text>
</comment>
<dbReference type="GO" id="GO:0030288">
    <property type="term" value="C:outer membrane-bounded periplasmic space"/>
    <property type="evidence" value="ECO:0007669"/>
    <property type="project" value="TreeGrafter"/>
</dbReference>
<dbReference type="InterPro" id="IPR050396">
    <property type="entry name" value="Glycosyltr_51/Transpeptidase"/>
</dbReference>
<dbReference type="GO" id="GO:0009252">
    <property type="term" value="P:peptidoglycan biosynthetic process"/>
    <property type="evidence" value="ECO:0007669"/>
    <property type="project" value="UniProtKB-KW"/>
</dbReference>
<dbReference type="GO" id="GO:0008360">
    <property type="term" value="P:regulation of cell shape"/>
    <property type="evidence" value="ECO:0007669"/>
    <property type="project" value="UniProtKB-KW"/>
</dbReference>
<gene>
    <name evidence="17" type="ORF">Aru02nite_04350</name>
</gene>
<evidence type="ECO:0000256" key="10">
    <source>
        <dbReference type="ARBA" id="ARBA00023268"/>
    </source>
</evidence>
<evidence type="ECO:0000256" key="2">
    <source>
        <dbReference type="ARBA" id="ARBA00007739"/>
    </source>
</evidence>
<evidence type="ECO:0000256" key="12">
    <source>
        <dbReference type="ARBA" id="ARBA00034000"/>
    </source>
</evidence>
<dbReference type="InterPro" id="IPR012338">
    <property type="entry name" value="Beta-lactam/transpept-like"/>
</dbReference>
<evidence type="ECO:0000256" key="13">
    <source>
        <dbReference type="ARBA" id="ARBA00049902"/>
    </source>
</evidence>
<dbReference type="Pfam" id="PF00905">
    <property type="entry name" value="Transpeptidase"/>
    <property type="match status" value="1"/>
</dbReference>
<feature type="signal peptide" evidence="14">
    <location>
        <begin position="1"/>
        <end position="25"/>
    </location>
</feature>
<keyword evidence="14" id="KW-0732">Signal</keyword>
<dbReference type="RefSeq" id="WP_239076299.1">
    <property type="nucleotide sequence ID" value="NZ_BAAAZM010000010.1"/>
</dbReference>
<keyword evidence="5" id="KW-0328">Glycosyltransferase</keyword>
<comment type="caution">
    <text evidence="17">The sequence shown here is derived from an EMBL/GenBank/DDBJ whole genome shotgun (WGS) entry which is preliminary data.</text>
</comment>
<protein>
    <submittedName>
        <fullName evidence="17">Penicillin-binding protein</fullName>
    </submittedName>
</protein>
<dbReference type="InterPro" id="IPR036950">
    <property type="entry name" value="PBP_transglycosylase"/>
</dbReference>
<sequence length="699" mass="72991">MARRTRLAGLSALVLCGVAAGLVLAAAAFPVTALSGLVAKATGDSFDSLPAALRVPPSQQASYLYASDGKTLITTFYDQNRTDVALDDIAPVMRKAIVAAEDTRFYQHGGVDPRGVVRALVANGSNGGVSQGASTLTMQYVRNVLKTDPRLSAQERAEATQDTAARKLTEMRYAVALEQKLSKDEILRRYLNIAYFGNGAYGIYAASQAYFSVPPSKLTLAQAALLAGLVQSPDADNPVRGDRQAALDRRAYVLGAMAKAGDISRATATRTAKAPLRLDPGAAPPNDCVSVPSAHDDWGFFCDYVKRWWDAQPAFGRTVAERENALRQGGYRIVTSLSPDVQATALAQSLSVYGYDNPRALPMAVVQPGTGRVLSLAVNRHFSLAANPSGQNGYPNTTAQLVAGGGGVDGYQAGSTFKMFTMLAALDAGMPLSTSFDAPSRLQTKWPDSGPASCGGYYCPGNDNPSWMDGTRTMWTGYGRSVNTYFVWLEEQVGADRAVAMAKRLGITFRADSDAERAATSASSWGSFTLGVADTTPLDLANAYATVAADGKYCTPTPVVSITDANGRKLSAGQPDCRQAVSADVARAATDAARCPVGQQSYAGECDGGTAPSVGQVLSGRQVGGKTGSAENNATETFVGFTPQVAAAGIAANPSDPSDYVGAGVSDAVDQAVARTMRTALAGQPAVDFGRPPARLTGG</sequence>
<feature type="domain" description="Glycosyl transferase family 51" evidence="16">
    <location>
        <begin position="71"/>
        <end position="257"/>
    </location>
</feature>